<accession>A0AAP0K7I3</accession>
<organism evidence="1 2">
    <name type="scientific">Stephania japonica</name>
    <dbReference type="NCBI Taxonomy" id="461633"/>
    <lineage>
        <taxon>Eukaryota</taxon>
        <taxon>Viridiplantae</taxon>
        <taxon>Streptophyta</taxon>
        <taxon>Embryophyta</taxon>
        <taxon>Tracheophyta</taxon>
        <taxon>Spermatophyta</taxon>
        <taxon>Magnoliopsida</taxon>
        <taxon>Ranunculales</taxon>
        <taxon>Menispermaceae</taxon>
        <taxon>Menispermoideae</taxon>
        <taxon>Cissampelideae</taxon>
        <taxon>Stephania</taxon>
    </lineage>
</organism>
<keyword evidence="2" id="KW-1185">Reference proteome</keyword>
<reference evidence="1 2" key="1">
    <citation type="submission" date="2024-01" db="EMBL/GenBank/DDBJ databases">
        <title>Genome assemblies of Stephania.</title>
        <authorList>
            <person name="Yang L."/>
        </authorList>
    </citation>
    <scope>NUCLEOTIDE SEQUENCE [LARGE SCALE GENOMIC DNA]</scope>
    <source>
        <strain evidence="1">QJT</strain>
        <tissue evidence="1">Leaf</tissue>
    </source>
</reference>
<dbReference type="AlphaFoldDB" id="A0AAP0K7I3"/>
<evidence type="ECO:0000313" key="1">
    <source>
        <dbReference type="EMBL" id="KAK9146524.1"/>
    </source>
</evidence>
<gene>
    <name evidence="1" type="ORF">Sjap_006427</name>
</gene>
<comment type="caution">
    <text evidence="1">The sequence shown here is derived from an EMBL/GenBank/DDBJ whole genome shotgun (WGS) entry which is preliminary data.</text>
</comment>
<dbReference type="Proteomes" id="UP001417504">
    <property type="component" value="Unassembled WGS sequence"/>
</dbReference>
<sequence length="295" mass="34142">MTSVASIWYQRKLIQVDLIFFEEDSENLDEGPKFDNDGHDFVENKVVFGDDNFFVEVVYRKNTQVLEMVIGDTVVNKSSLKNFSNYDKVDAIFFEDDSDNLDEGPKFNNDGHNLVEDKVVFGDDGFVVEVVYRKNPQVLEMAIGDTVENVDTIFFEEDSDNLNEGPKFDDDGHDFVEDKVTMQLRVKFACCEEPEEQYSDEEEFVSEKKIDSFFFLYDDDKVDLIFFKEDSENLDKGPKFEDGHDFVEDKVVFGDDDFIIEVVSNKNPQGENDADVVYSDDSYHETVVFYGRDVF</sequence>
<dbReference type="EMBL" id="JBBNAE010000002">
    <property type="protein sequence ID" value="KAK9146524.1"/>
    <property type="molecule type" value="Genomic_DNA"/>
</dbReference>
<evidence type="ECO:0000313" key="2">
    <source>
        <dbReference type="Proteomes" id="UP001417504"/>
    </source>
</evidence>
<name>A0AAP0K7I3_9MAGN</name>
<protein>
    <submittedName>
        <fullName evidence="1">Uncharacterized protein</fullName>
    </submittedName>
</protein>
<proteinExistence type="predicted"/>